<reference evidence="2 3" key="1">
    <citation type="submission" date="2024-09" db="EMBL/GenBank/DDBJ databases">
        <authorList>
            <person name="Sun Q."/>
            <person name="Mori K."/>
        </authorList>
    </citation>
    <scope>NUCLEOTIDE SEQUENCE [LARGE SCALE GENOMIC DNA]</scope>
    <source>
        <strain evidence="2 3">TBRC 0563</strain>
    </source>
</reference>
<proteinExistence type="inferred from homology"/>
<comment type="similarity">
    <text evidence="1">Belongs to the TolB family.</text>
</comment>
<feature type="non-terminal residue" evidence="2">
    <location>
        <position position="1"/>
    </location>
</feature>
<dbReference type="Gene3D" id="2.120.10.30">
    <property type="entry name" value="TolB, C-terminal domain"/>
    <property type="match status" value="1"/>
</dbReference>
<evidence type="ECO:0000313" key="3">
    <source>
        <dbReference type="Proteomes" id="UP001589627"/>
    </source>
</evidence>
<keyword evidence="3" id="KW-1185">Reference proteome</keyword>
<dbReference type="Pfam" id="PF07676">
    <property type="entry name" value="PD40"/>
    <property type="match status" value="2"/>
</dbReference>
<organism evidence="2 3">
    <name type="scientific">Actinoallomurus acaciae</name>
    <dbReference type="NCBI Taxonomy" id="502577"/>
    <lineage>
        <taxon>Bacteria</taxon>
        <taxon>Bacillati</taxon>
        <taxon>Actinomycetota</taxon>
        <taxon>Actinomycetes</taxon>
        <taxon>Streptosporangiales</taxon>
        <taxon>Thermomonosporaceae</taxon>
        <taxon>Actinoallomurus</taxon>
    </lineage>
</organism>
<dbReference type="Proteomes" id="UP001589627">
    <property type="component" value="Unassembled WGS sequence"/>
</dbReference>
<dbReference type="PANTHER" id="PTHR36842">
    <property type="entry name" value="PROTEIN TOLB HOMOLOG"/>
    <property type="match status" value="1"/>
</dbReference>
<dbReference type="EMBL" id="JBHLZP010000863">
    <property type="protein sequence ID" value="MFB9839945.1"/>
    <property type="molecule type" value="Genomic_DNA"/>
</dbReference>
<evidence type="ECO:0000313" key="2">
    <source>
        <dbReference type="EMBL" id="MFB9839945.1"/>
    </source>
</evidence>
<dbReference type="InterPro" id="IPR011042">
    <property type="entry name" value="6-blade_b-propeller_TolB-like"/>
</dbReference>
<accession>A0ABV5YY67</accession>
<protein>
    <submittedName>
        <fullName evidence="2">TolB family protein</fullName>
    </submittedName>
</protein>
<dbReference type="RefSeq" id="WP_378213142.1">
    <property type="nucleotide sequence ID" value="NZ_JBHLZP010000863.1"/>
</dbReference>
<dbReference type="InterPro" id="IPR011659">
    <property type="entry name" value="WD40"/>
</dbReference>
<sequence length="304" mass="32448">AAALTGWLVLGDDRGRPSGAGAGSGPAPLPSEALLVRIDRQSGWPGRCHGSIGRLVPATRVATKVISDDDKCDILPRWSPDRKQIAFTRSVSTTVNELWITNADGTGTPRMITNIIDGRTRTAWSPDGKKIAIVAKTPSGRQIAVVTLAHPETPLRLTDDGDGKDDPAWCGSRIAFWSKKTGTQQIYTVDAGTAGGPWTQVTHDAHDVNDPSFSPDCRTMAYTEQPTRDARHIWLTPSDGTGTPHQLTSNATRDMDATFSPNGAWIATARGETARQSIWAIRVDGTGAVPVSSGNLGIAHPDWS</sequence>
<name>A0ABV5YY67_9ACTN</name>
<dbReference type="Gene3D" id="2.130.10.10">
    <property type="entry name" value="YVTN repeat-like/Quinoprotein amine dehydrogenase"/>
    <property type="match status" value="1"/>
</dbReference>
<dbReference type="InterPro" id="IPR015943">
    <property type="entry name" value="WD40/YVTN_repeat-like_dom_sf"/>
</dbReference>
<dbReference type="SUPFAM" id="SSF82171">
    <property type="entry name" value="DPP6 N-terminal domain-like"/>
    <property type="match status" value="1"/>
</dbReference>
<dbReference type="PANTHER" id="PTHR36842:SF1">
    <property type="entry name" value="PROTEIN TOLB"/>
    <property type="match status" value="1"/>
</dbReference>
<evidence type="ECO:0000256" key="1">
    <source>
        <dbReference type="ARBA" id="ARBA00009820"/>
    </source>
</evidence>
<gene>
    <name evidence="2" type="ORF">ACFFNX_48140</name>
</gene>
<comment type="caution">
    <text evidence="2">The sequence shown here is derived from an EMBL/GenBank/DDBJ whole genome shotgun (WGS) entry which is preliminary data.</text>
</comment>